<evidence type="ECO:0000313" key="7">
    <source>
        <dbReference type="Proteomes" id="UP000295399"/>
    </source>
</evidence>
<dbReference type="AlphaFoldDB" id="A0A4R2PMF5"/>
<feature type="region of interest" description="Disordered" evidence="3">
    <location>
        <begin position="790"/>
        <end position="813"/>
    </location>
</feature>
<gene>
    <name evidence="6" type="ORF">EV659_10475</name>
</gene>
<dbReference type="PANTHER" id="PTHR43739">
    <property type="entry name" value="XYLOGLUCANASE (EUROFUNG)"/>
    <property type="match status" value="1"/>
</dbReference>
<protein>
    <submittedName>
        <fullName evidence="6">Photosystem II stability/assembly factor-like uncharacterized protein</fullName>
    </submittedName>
</protein>
<dbReference type="CDD" id="cd15482">
    <property type="entry name" value="Sialidase_non-viral"/>
    <property type="match status" value="2"/>
</dbReference>
<dbReference type="InterPro" id="IPR052025">
    <property type="entry name" value="Xyloglucanase_GH74"/>
</dbReference>
<sequence length="1070" mass="116323">MSVARHPLRSRLTGCAMAAALALTAPGVLAPSAAADDDDYAVDPAHLDALEYRNIGPWRGGRVTAVAGHPDQPATFYMGAVGGVFKTTNAGQSWQPVGDDQLNFASVGALAVAPSNPQVVVAGLGESPYRGVASSYGDGVYRSVDGGRNWTHLGLEDARQIAAIGIDPADEDRFLVAVQGDPWAETETRGVYRTEDGGQTFEHVLYVDETTSAIDLQINPANPRIVYAALWDNHREAWEVRSGGPGSGLYKSTDFGRTWERMTDGLPEVMGKAGIAPSPAQDGRVWAIVEAEGDAGGLYRSDDGGESWSHINGNRRLHARSWYYMHIAADPQNPDTVYVQNSSFQKSIDGGRTFQRIVGRHGDHHALWINPDNPQLMIDGNDGGASVSFDGGQTWSTIMNQPTAQFYRVNADNAFAYKVYGGQQDNTTVAIRSRGHDGRIGREDFHSVGGCESAHVAFDPDNPRYVYAGCYLGQISEYDRQTRTTRDIRAYPETAFGVPPKDRRYRFNWNAPILVSAHDPQTLYHGGNMVLKSTDRGHSWTEISPDLTKDQDDRQGPGGRPITNEVSENYNTLLSLAEDPRDPAVLWAGSDDGKLHVTRDGGDTWDDVTPPRLGDAMVNAIHVSAHDSDRVYVAAMGYKQGDYEPRLYRTENGGRGWQRIDQGLPEGVVSRVVREDTERAGLLFAGLETGVFISFNDGRDWQPFDTNMPPVPITDLKVHKGDLLVATQGRAFWVLDDITPLRQMTDDTRAAAAHLYRPRTAYRLLTEGTADEEPGANPPAGAVLTFSLADDPDAETPEDAADDTAEPDTETTEPHIDILDADGRIVRRLDAQALKAERGLNRVTWDLRAEALKPVDDLWFVGGGDDGRFAGYPVAPGRYTVRLTVGDAVSEQPLDVAIDPRVTIADDQLAAWAEMTRAAHDRVADFHGSVVGLRALRDQAQAKVARLEEQDADAELIAAGQAVVDAVDDWMAGRINPERSFFQDVLNWPDKLHSDLLFQALTVSGAIQGPTAGMAERQADLADRFAAAITARDAIVDGPVKAFNDAVAQARTPAVLVPAFTGTAAFDPTR</sequence>
<dbReference type="GO" id="GO:0010411">
    <property type="term" value="P:xyloglucan metabolic process"/>
    <property type="evidence" value="ECO:0007669"/>
    <property type="project" value="TreeGrafter"/>
</dbReference>
<feature type="coiled-coil region" evidence="2">
    <location>
        <begin position="930"/>
        <end position="957"/>
    </location>
</feature>
<dbReference type="InterPro" id="IPR031778">
    <property type="entry name" value="Sortilin_N"/>
</dbReference>
<keyword evidence="2" id="KW-0175">Coiled coil</keyword>
<comment type="caution">
    <text evidence="6">The sequence shown here is derived from an EMBL/GenBank/DDBJ whole genome shotgun (WGS) entry which is preliminary data.</text>
</comment>
<dbReference type="Proteomes" id="UP000295399">
    <property type="component" value="Unassembled WGS sequence"/>
</dbReference>
<keyword evidence="7" id="KW-1185">Reference proteome</keyword>
<dbReference type="InParanoid" id="A0A4R2PMF5"/>
<organism evidence="6 7">
    <name type="scientific">Rhodothalassium salexigens DSM 2132</name>
    <dbReference type="NCBI Taxonomy" id="1188247"/>
    <lineage>
        <taxon>Bacteria</taxon>
        <taxon>Pseudomonadati</taxon>
        <taxon>Pseudomonadota</taxon>
        <taxon>Alphaproteobacteria</taxon>
        <taxon>Rhodothalassiales</taxon>
        <taxon>Rhodothalassiaceae</taxon>
        <taxon>Rhodothalassium</taxon>
    </lineage>
</organism>
<feature type="domain" description="Sortilin N-terminal" evidence="5">
    <location>
        <begin position="140"/>
        <end position="265"/>
    </location>
</feature>
<reference evidence="6 7" key="1">
    <citation type="submission" date="2019-03" db="EMBL/GenBank/DDBJ databases">
        <title>Genomic Encyclopedia of Type Strains, Phase IV (KMG-IV): sequencing the most valuable type-strain genomes for metagenomic binning, comparative biology and taxonomic classification.</title>
        <authorList>
            <person name="Goeker M."/>
        </authorList>
    </citation>
    <scope>NUCLEOTIDE SEQUENCE [LARGE SCALE GENOMIC DNA]</scope>
    <source>
        <strain evidence="6 7">DSM 2132</strain>
    </source>
</reference>
<keyword evidence="1" id="KW-0677">Repeat</keyword>
<dbReference type="EMBL" id="SLXO01000004">
    <property type="protein sequence ID" value="TCP35225.1"/>
    <property type="molecule type" value="Genomic_DNA"/>
</dbReference>
<evidence type="ECO:0000256" key="1">
    <source>
        <dbReference type="ARBA" id="ARBA00022737"/>
    </source>
</evidence>
<evidence type="ECO:0000256" key="2">
    <source>
        <dbReference type="SAM" id="Coils"/>
    </source>
</evidence>
<feature type="signal peptide" evidence="4">
    <location>
        <begin position="1"/>
        <end position="30"/>
    </location>
</feature>
<keyword evidence="4" id="KW-0732">Signal</keyword>
<dbReference type="InterPro" id="IPR015943">
    <property type="entry name" value="WD40/YVTN_repeat-like_dom_sf"/>
</dbReference>
<dbReference type="PANTHER" id="PTHR43739:SF5">
    <property type="entry name" value="EXO-ALPHA-SIALIDASE"/>
    <property type="match status" value="1"/>
</dbReference>
<dbReference type="OrthoDB" id="9764804at2"/>
<dbReference type="Pfam" id="PF15902">
    <property type="entry name" value="Sortilin-Vps10"/>
    <property type="match status" value="1"/>
</dbReference>
<evidence type="ECO:0000256" key="4">
    <source>
        <dbReference type="SAM" id="SignalP"/>
    </source>
</evidence>
<dbReference type="RefSeq" id="WP_132708130.1">
    <property type="nucleotide sequence ID" value="NZ_JACIGF010000004.1"/>
</dbReference>
<evidence type="ECO:0000313" key="6">
    <source>
        <dbReference type="EMBL" id="TCP35225.1"/>
    </source>
</evidence>
<accession>A0A4R2PMF5</accession>
<dbReference type="SUPFAM" id="SSF110296">
    <property type="entry name" value="Oligoxyloglucan reducing end-specific cellobiohydrolase"/>
    <property type="match status" value="3"/>
</dbReference>
<feature type="compositionally biased region" description="Acidic residues" evidence="3">
    <location>
        <begin position="790"/>
        <end position="811"/>
    </location>
</feature>
<dbReference type="Gene3D" id="2.130.10.10">
    <property type="entry name" value="YVTN repeat-like/Quinoprotein amine dehydrogenase"/>
    <property type="match status" value="5"/>
</dbReference>
<evidence type="ECO:0000256" key="3">
    <source>
        <dbReference type="SAM" id="MobiDB-lite"/>
    </source>
</evidence>
<proteinExistence type="predicted"/>
<name>A0A4R2PMF5_RHOSA</name>
<feature type="chain" id="PRO_5020185686" evidence="4">
    <location>
        <begin position="31"/>
        <end position="1070"/>
    </location>
</feature>
<feature type="region of interest" description="Disordered" evidence="3">
    <location>
        <begin position="540"/>
        <end position="565"/>
    </location>
</feature>
<evidence type="ECO:0000259" key="5">
    <source>
        <dbReference type="Pfam" id="PF15902"/>
    </source>
</evidence>
<dbReference type="Gene3D" id="2.60.40.4070">
    <property type="match status" value="1"/>
</dbReference>